<dbReference type="KEGG" id="rom:EI983_15615"/>
<feature type="transmembrane region" description="Helical" evidence="1">
    <location>
        <begin position="111"/>
        <end position="130"/>
    </location>
</feature>
<evidence type="ECO:0000313" key="3">
    <source>
        <dbReference type="Proteomes" id="UP000428330"/>
    </source>
</evidence>
<feature type="transmembrane region" description="Helical" evidence="1">
    <location>
        <begin position="82"/>
        <end position="105"/>
    </location>
</feature>
<evidence type="ECO:0000256" key="1">
    <source>
        <dbReference type="SAM" id="Phobius"/>
    </source>
</evidence>
<name>A0A6I6ISC7_9RHOB</name>
<dbReference type="Pfam" id="PF20398">
    <property type="entry name" value="DUF6691"/>
    <property type="match status" value="1"/>
</dbReference>
<protein>
    <recommendedName>
        <fullName evidence="4">YeeE/YedE family protein</fullName>
    </recommendedName>
</protein>
<sequence>MRLVFACLAGGLFGAGLMLSGMTDTRKVQGWLDIFGAWDPTLAFVLGGAILPMLVAWRVAARRTNAILGTPLPPKPTPLLDSRLLAGSALFGFGWALAGLCPGPALASLSYGGVQGLVFLGAMIVGMLGWRGLSAALVRRGAPA</sequence>
<accession>A0A6I6ISC7</accession>
<keyword evidence="1" id="KW-0472">Membrane</keyword>
<evidence type="ECO:0000313" key="2">
    <source>
        <dbReference type="EMBL" id="QGX99615.1"/>
    </source>
</evidence>
<dbReference type="Proteomes" id="UP000428330">
    <property type="component" value="Chromosome"/>
</dbReference>
<keyword evidence="3" id="KW-1185">Reference proteome</keyword>
<dbReference type="EMBL" id="CP034348">
    <property type="protein sequence ID" value="QGX99615.1"/>
    <property type="molecule type" value="Genomic_DNA"/>
</dbReference>
<gene>
    <name evidence="2" type="ORF">EI983_15615</name>
</gene>
<evidence type="ECO:0008006" key="4">
    <source>
        <dbReference type="Google" id="ProtNLM"/>
    </source>
</evidence>
<reference evidence="3" key="1">
    <citation type="submission" date="2018-12" db="EMBL/GenBank/DDBJ databases">
        <title>Complete genome sequence of Roseovarius sp. MME-070.</title>
        <authorList>
            <person name="Nam Y.-D."/>
            <person name="Kang J."/>
            <person name="Chung W.-H."/>
            <person name="Park Y.S."/>
        </authorList>
    </citation>
    <scope>NUCLEOTIDE SEQUENCE [LARGE SCALE GENOMIC DNA]</scope>
    <source>
        <strain evidence="3">MME-070</strain>
    </source>
</reference>
<keyword evidence="1" id="KW-0812">Transmembrane</keyword>
<keyword evidence="1" id="KW-1133">Transmembrane helix</keyword>
<proteinExistence type="predicted"/>
<dbReference type="AlphaFoldDB" id="A0A6I6ISC7"/>
<feature type="transmembrane region" description="Helical" evidence="1">
    <location>
        <begin position="41"/>
        <end position="61"/>
    </location>
</feature>
<dbReference type="InterPro" id="IPR046513">
    <property type="entry name" value="DUF6691"/>
</dbReference>
<organism evidence="2 3">
    <name type="scientific">Roseovarius faecimaris</name>
    <dbReference type="NCBI Taxonomy" id="2494550"/>
    <lineage>
        <taxon>Bacteria</taxon>
        <taxon>Pseudomonadati</taxon>
        <taxon>Pseudomonadota</taxon>
        <taxon>Alphaproteobacteria</taxon>
        <taxon>Rhodobacterales</taxon>
        <taxon>Roseobacteraceae</taxon>
        <taxon>Roseovarius</taxon>
    </lineage>
</organism>
<dbReference type="OrthoDB" id="9790409at2"/>